<evidence type="ECO:0000313" key="8">
    <source>
        <dbReference type="EMBL" id="MFF3571947.1"/>
    </source>
</evidence>
<feature type="compositionally biased region" description="Polar residues" evidence="6">
    <location>
        <begin position="1"/>
        <end position="12"/>
    </location>
</feature>
<dbReference type="InterPro" id="IPR036271">
    <property type="entry name" value="Tet_transcr_reg_TetR-rel_C_sf"/>
</dbReference>
<dbReference type="PRINTS" id="PR00400">
    <property type="entry name" value="TETREPRESSOR"/>
</dbReference>
<evidence type="ECO:0000256" key="6">
    <source>
        <dbReference type="SAM" id="MobiDB-lite"/>
    </source>
</evidence>
<organism evidence="8 9">
    <name type="scientific">Nocardia jiangxiensis</name>
    <dbReference type="NCBI Taxonomy" id="282685"/>
    <lineage>
        <taxon>Bacteria</taxon>
        <taxon>Bacillati</taxon>
        <taxon>Actinomycetota</taxon>
        <taxon>Actinomycetes</taxon>
        <taxon>Mycobacteriales</taxon>
        <taxon>Nocardiaceae</taxon>
        <taxon>Nocardia</taxon>
    </lineage>
</organism>
<dbReference type="InterPro" id="IPR050109">
    <property type="entry name" value="HTH-type_TetR-like_transc_reg"/>
</dbReference>
<keyword evidence="4" id="KW-0804">Transcription</keyword>
<protein>
    <submittedName>
        <fullName evidence="8">TetR/AcrR family transcriptional regulator</fullName>
    </submittedName>
</protein>
<dbReference type="InterPro" id="IPR004111">
    <property type="entry name" value="Repressor_TetR_C"/>
</dbReference>
<dbReference type="InterPro" id="IPR003012">
    <property type="entry name" value="Tet_transcr_reg_TetR"/>
</dbReference>
<dbReference type="Proteomes" id="UP001601992">
    <property type="component" value="Unassembled WGS sequence"/>
</dbReference>
<dbReference type="InterPro" id="IPR001647">
    <property type="entry name" value="HTH_TetR"/>
</dbReference>
<dbReference type="SUPFAM" id="SSF48498">
    <property type="entry name" value="Tetracyclin repressor-like, C-terminal domain"/>
    <property type="match status" value="1"/>
</dbReference>
<evidence type="ECO:0000256" key="2">
    <source>
        <dbReference type="ARBA" id="ARBA00023015"/>
    </source>
</evidence>
<feature type="DNA-binding region" description="H-T-H motif" evidence="5">
    <location>
        <begin position="46"/>
        <end position="65"/>
    </location>
</feature>
<dbReference type="RefSeq" id="WP_387405635.1">
    <property type="nucleotide sequence ID" value="NZ_JBIAQY010000011.1"/>
</dbReference>
<keyword evidence="3 5" id="KW-0238">DNA-binding</keyword>
<sequence>MSTAENPANESDSPQRRSPGRPRVPFDRIVDTALRIVDEEGADALSMRTLAQRLDTGTATLYRAVANRGELVAHVIDRVFGEIEFAPELLGDAGDWRQACLIAGQATFDALSRHRGVAPLLIEQVPTGPHAMVHREQFLAMLLGGGFSHEVAARAYAAIARYVLGFAIQLHGQGAAVDPGNVSAFYRQLDPALFPATLAVADSLPGAMLEDEFAFGLQLIVDGLAGRRGGA</sequence>
<evidence type="ECO:0000259" key="7">
    <source>
        <dbReference type="PROSITE" id="PS50977"/>
    </source>
</evidence>
<evidence type="ECO:0000256" key="5">
    <source>
        <dbReference type="PROSITE-ProRule" id="PRU00335"/>
    </source>
</evidence>
<gene>
    <name evidence="8" type="ORF">ACFYXQ_29615</name>
</gene>
<dbReference type="Gene3D" id="1.10.357.10">
    <property type="entry name" value="Tetracycline Repressor, domain 2"/>
    <property type="match status" value="1"/>
</dbReference>
<dbReference type="Pfam" id="PF02909">
    <property type="entry name" value="TetR_C_1"/>
    <property type="match status" value="1"/>
</dbReference>
<reference evidence="8 9" key="1">
    <citation type="submission" date="2024-10" db="EMBL/GenBank/DDBJ databases">
        <title>The Natural Products Discovery Center: Release of the First 8490 Sequenced Strains for Exploring Actinobacteria Biosynthetic Diversity.</title>
        <authorList>
            <person name="Kalkreuter E."/>
            <person name="Kautsar S.A."/>
            <person name="Yang D."/>
            <person name="Bader C.D."/>
            <person name="Teijaro C.N."/>
            <person name="Fluegel L."/>
            <person name="Davis C.M."/>
            <person name="Simpson J.R."/>
            <person name="Lauterbach L."/>
            <person name="Steele A.D."/>
            <person name="Gui C."/>
            <person name="Meng S."/>
            <person name="Li G."/>
            <person name="Viehrig K."/>
            <person name="Ye F."/>
            <person name="Su P."/>
            <person name="Kiefer A.F."/>
            <person name="Nichols A."/>
            <person name="Cepeda A.J."/>
            <person name="Yan W."/>
            <person name="Fan B."/>
            <person name="Jiang Y."/>
            <person name="Adhikari A."/>
            <person name="Zheng C.-J."/>
            <person name="Schuster L."/>
            <person name="Cowan T.M."/>
            <person name="Smanski M.J."/>
            <person name="Chevrette M.G."/>
            <person name="De Carvalho L.P.S."/>
            <person name="Shen B."/>
        </authorList>
    </citation>
    <scope>NUCLEOTIDE SEQUENCE [LARGE SCALE GENOMIC DNA]</scope>
    <source>
        <strain evidence="8 9">NPDC002593</strain>
    </source>
</reference>
<comment type="caution">
    <text evidence="8">The sequence shown here is derived from an EMBL/GenBank/DDBJ whole genome shotgun (WGS) entry which is preliminary data.</text>
</comment>
<dbReference type="PANTHER" id="PTHR30055:SF151">
    <property type="entry name" value="TRANSCRIPTIONAL REGULATORY PROTEIN"/>
    <property type="match status" value="1"/>
</dbReference>
<dbReference type="InterPro" id="IPR009057">
    <property type="entry name" value="Homeodomain-like_sf"/>
</dbReference>
<keyword evidence="1" id="KW-0678">Repressor</keyword>
<dbReference type="SUPFAM" id="SSF46689">
    <property type="entry name" value="Homeodomain-like"/>
    <property type="match status" value="1"/>
</dbReference>
<dbReference type="PROSITE" id="PS50977">
    <property type="entry name" value="HTH_TETR_2"/>
    <property type="match status" value="1"/>
</dbReference>
<feature type="domain" description="HTH tetR-type" evidence="7">
    <location>
        <begin position="23"/>
        <end position="83"/>
    </location>
</feature>
<evidence type="ECO:0000256" key="3">
    <source>
        <dbReference type="ARBA" id="ARBA00023125"/>
    </source>
</evidence>
<evidence type="ECO:0000256" key="4">
    <source>
        <dbReference type="ARBA" id="ARBA00023163"/>
    </source>
</evidence>
<evidence type="ECO:0000256" key="1">
    <source>
        <dbReference type="ARBA" id="ARBA00022491"/>
    </source>
</evidence>
<evidence type="ECO:0000313" key="9">
    <source>
        <dbReference type="Proteomes" id="UP001601992"/>
    </source>
</evidence>
<name>A0ABW6S6P6_9NOCA</name>
<keyword evidence="2" id="KW-0805">Transcription regulation</keyword>
<dbReference type="EMBL" id="JBIAQY010000011">
    <property type="protein sequence ID" value="MFF3571947.1"/>
    <property type="molecule type" value="Genomic_DNA"/>
</dbReference>
<proteinExistence type="predicted"/>
<accession>A0ABW6S6P6</accession>
<dbReference type="Pfam" id="PF00440">
    <property type="entry name" value="TetR_N"/>
    <property type="match status" value="1"/>
</dbReference>
<feature type="region of interest" description="Disordered" evidence="6">
    <location>
        <begin position="1"/>
        <end position="25"/>
    </location>
</feature>
<dbReference type="PANTHER" id="PTHR30055">
    <property type="entry name" value="HTH-TYPE TRANSCRIPTIONAL REGULATOR RUTR"/>
    <property type="match status" value="1"/>
</dbReference>
<keyword evidence="9" id="KW-1185">Reference proteome</keyword>